<keyword evidence="3 10" id="KW-0812">Transmembrane</keyword>
<accession>A0A0M4E7F1</accession>
<keyword evidence="5" id="KW-0297">G-protein coupled receptor</keyword>
<evidence type="ECO:0000256" key="6">
    <source>
        <dbReference type="ARBA" id="ARBA00023136"/>
    </source>
</evidence>
<proteinExistence type="inferred from homology"/>
<keyword evidence="13" id="KW-1185">Reference proteome</keyword>
<feature type="region of interest" description="Disordered" evidence="9">
    <location>
        <begin position="144"/>
        <end position="168"/>
    </location>
</feature>
<gene>
    <name evidence="12" type="ORF">Dbus_chr2Rg25</name>
</gene>
<feature type="compositionally biased region" description="Polar residues" evidence="9">
    <location>
        <begin position="150"/>
        <end position="168"/>
    </location>
</feature>
<evidence type="ECO:0000256" key="8">
    <source>
        <dbReference type="ARBA" id="ARBA00023224"/>
    </source>
</evidence>
<feature type="transmembrane region" description="Helical" evidence="10">
    <location>
        <begin position="76"/>
        <end position="98"/>
    </location>
</feature>
<comment type="subcellular location">
    <subcellularLocation>
        <location evidence="1">Membrane</location>
        <topology evidence="1">Multi-pass membrane protein</topology>
    </subcellularLocation>
</comment>
<dbReference type="PANTHER" id="PTHR45695">
    <property type="entry name" value="LEUCOKININ RECEPTOR-RELATED"/>
    <property type="match status" value="1"/>
</dbReference>
<dbReference type="AlphaFoldDB" id="A0A0M4E7F1"/>
<dbReference type="EMBL" id="CP012524">
    <property type="protein sequence ID" value="ALC40446.1"/>
    <property type="molecule type" value="Genomic_DNA"/>
</dbReference>
<evidence type="ECO:0000256" key="9">
    <source>
        <dbReference type="SAM" id="MobiDB-lite"/>
    </source>
</evidence>
<dbReference type="SMR" id="A0A0M4E7F1"/>
<evidence type="ECO:0000256" key="2">
    <source>
        <dbReference type="ARBA" id="ARBA00010663"/>
    </source>
</evidence>
<dbReference type="Pfam" id="PF00001">
    <property type="entry name" value="7tm_1"/>
    <property type="match status" value="1"/>
</dbReference>
<dbReference type="PRINTS" id="PR00237">
    <property type="entry name" value="GPCRRHODOPSN"/>
</dbReference>
<dbReference type="STRING" id="30019.A0A0M4E7F1"/>
<dbReference type="InterPro" id="IPR017452">
    <property type="entry name" value="GPCR_Rhodpsn_7TM"/>
</dbReference>
<evidence type="ECO:0000256" key="5">
    <source>
        <dbReference type="ARBA" id="ARBA00023040"/>
    </source>
</evidence>
<dbReference type="PROSITE" id="PS50262">
    <property type="entry name" value="G_PROTEIN_RECEP_F1_2"/>
    <property type="match status" value="1"/>
</dbReference>
<keyword evidence="4 10" id="KW-1133">Transmembrane helix</keyword>
<dbReference type="OrthoDB" id="9946013at2759"/>
<dbReference type="GO" id="GO:0005886">
    <property type="term" value="C:plasma membrane"/>
    <property type="evidence" value="ECO:0007669"/>
    <property type="project" value="TreeGrafter"/>
</dbReference>
<dbReference type="Gene3D" id="1.20.1070.10">
    <property type="entry name" value="Rhodopsin 7-helix transmembrane proteins"/>
    <property type="match status" value="1"/>
</dbReference>
<evidence type="ECO:0000256" key="3">
    <source>
        <dbReference type="ARBA" id="ARBA00022692"/>
    </source>
</evidence>
<dbReference type="SUPFAM" id="SSF81321">
    <property type="entry name" value="Family A G protein-coupled receptor-like"/>
    <property type="match status" value="1"/>
</dbReference>
<keyword evidence="7" id="KW-0675">Receptor</keyword>
<evidence type="ECO:0000256" key="7">
    <source>
        <dbReference type="ARBA" id="ARBA00023170"/>
    </source>
</evidence>
<dbReference type="PANTHER" id="PTHR45695:SF15">
    <property type="entry name" value="OPSIN RH2"/>
    <property type="match status" value="1"/>
</dbReference>
<name>A0A0M4E7F1_DROBS</name>
<dbReference type="InterPro" id="IPR000276">
    <property type="entry name" value="GPCR_Rhodpsn"/>
</dbReference>
<dbReference type="OMA" id="WDFPAER"/>
<keyword evidence="6 10" id="KW-0472">Membrane</keyword>
<keyword evidence="8" id="KW-0807">Transducer</keyword>
<evidence type="ECO:0000256" key="1">
    <source>
        <dbReference type="ARBA" id="ARBA00004141"/>
    </source>
</evidence>
<evidence type="ECO:0000259" key="11">
    <source>
        <dbReference type="PROSITE" id="PS50262"/>
    </source>
</evidence>
<dbReference type="Proteomes" id="UP000494163">
    <property type="component" value="Chromosome 2R"/>
</dbReference>
<sequence length="187" mass="21750">MLICYSAIFYKLDRYEKRVMSREHPLTVSYKRSVAKTLFIVVIVFVALRLPFTILVVLRAKYFYTAQTSWSSGMQFFWYFSQYLMFVNAAVNPIIYGFNNENFKRAYAQIACVQRRRRAAAAATANRSHYCCYCEFMQRQRPTAKRPEQSSEQITETAAKQSKQLQKTTQDNADASLVCQLDADGFI</sequence>
<evidence type="ECO:0000256" key="10">
    <source>
        <dbReference type="SAM" id="Phobius"/>
    </source>
</evidence>
<protein>
    <submittedName>
        <fullName evidence="12">CG30340</fullName>
    </submittedName>
</protein>
<feature type="domain" description="G-protein coupled receptors family 1 profile" evidence="11">
    <location>
        <begin position="1"/>
        <end position="96"/>
    </location>
</feature>
<evidence type="ECO:0000313" key="13">
    <source>
        <dbReference type="Proteomes" id="UP000494163"/>
    </source>
</evidence>
<comment type="similarity">
    <text evidence="2">Belongs to the G-protein coupled receptor 1 family.</text>
</comment>
<organism evidence="12 13">
    <name type="scientific">Drosophila busckii</name>
    <name type="common">Fruit fly</name>
    <dbReference type="NCBI Taxonomy" id="30019"/>
    <lineage>
        <taxon>Eukaryota</taxon>
        <taxon>Metazoa</taxon>
        <taxon>Ecdysozoa</taxon>
        <taxon>Arthropoda</taxon>
        <taxon>Hexapoda</taxon>
        <taxon>Insecta</taxon>
        <taxon>Pterygota</taxon>
        <taxon>Neoptera</taxon>
        <taxon>Endopterygota</taxon>
        <taxon>Diptera</taxon>
        <taxon>Brachycera</taxon>
        <taxon>Muscomorpha</taxon>
        <taxon>Ephydroidea</taxon>
        <taxon>Drosophilidae</taxon>
        <taxon>Drosophila</taxon>
    </lineage>
</organism>
<evidence type="ECO:0000313" key="12">
    <source>
        <dbReference type="EMBL" id="ALC40446.1"/>
    </source>
</evidence>
<feature type="transmembrane region" description="Helical" evidence="10">
    <location>
        <begin position="38"/>
        <end position="64"/>
    </location>
</feature>
<dbReference type="GO" id="GO:0004930">
    <property type="term" value="F:G protein-coupled receptor activity"/>
    <property type="evidence" value="ECO:0007669"/>
    <property type="project" value="UniProtKB-KW"/>
</dbReference>
<reference evidence="12 13" key="1">
    <citation type="submission" date="2015-08" db="EMBL/GenBank/DDBJ databases">
        <title>Ancestral chromatin configuration constrains chromatin evolution on differentiating sex chromosomes in Drosophila.</title>
        <authorList>
            <person name="Zhou Q."/>
            <person name="Bachtrog D."/>
        </authorList>
    </citation>
    <scope>NUCLEOTIDE SEQUENCE [LARGE SCALE GENOMIC DNA]</scope>
    <source>
        <tissue evidence="12">Whole larvae</tissue>
    </source>
</reference>
<evidence type="ECO:0000256" key="4">
    <source>
        <dbReference type="ARBA" id="ARBA00022989"/>
    </source>
</evidence>